<protein>
    <submittedName>
        <fullName evidence="1">Uncharacterized protein</fullName>
    </submittedName>
</protein>
<dbReference type="OrthoDB" id="2803881at2759"/>
<accession>A0A1M2VI69</accession>
<gene>
    <name evidence="1" type="ORF">TRAPUB_1869</name>
</gene>
<organism evidence="1 2">
    <name type="scientific">Trametes pubescens</name>
    <name type="common">White-rot fungus</name>
    <dbReference type="NCBI Taxonomy" id="154538"/>
    <lineage>
        <taxon>Eukaryota</taxon>
        <taxon>Fungi</taxon>
        <taxon>Dikarya</taxon>
        <taxon>Basidiomycota</taxon>
        <taxon>Agaricomycotina</taxon>
        <taxon>Agaricomycetes</taxon>
        <taxon>Polyporales</taxon>
        <taxon>Polyporaceae</taxon>
        <taxon>Trametes</taxon>
    </lineage>
</organism>
<comment type="caution">
    <text evidence="1">The sequence shown here is derived from an EMBL/GenBank/DDBJ whole genome shotgun (WGS) entry which is preliminary data.</text>
</comment>
<dbReference type="STRING" id="154538.A0A1M2VI69"/>
<proteinExistence type="predicted"/>
<sequence>MRFFAYAQRVRVINCDAHISTRTKFLSAAPEAYDILAGILGSRTLLPNVEKINYKRSEITPLEVFRSFHILYGPKLQALRICSYNSRPYGIKPKAEPPTDKEDEAFAQMLQKLADMKPRLQGIYIYTDSSSSTMLSSVVGAICALNHLVSLMLYNSKLLLSPVAFTHLAGLRGLRELDCKVGDSEDWADLPISLAHSGDDTQHTPFPVLRELRLTAPTLALSTSLLRFVGSPCLTELTITAEQAVPRLEIDPLFAAVASLRGARTITQFYVNVCAVVPTTTTPDVTSLSSPNRPPARPRPIGRVALEPLLAMPAIDDIMLEIHCPFDVDDALLEAFAKAWPKLDRLGLGAYTGSWGLMTEGDFAEDGHDPHAIASQHDGHAADPVTSILRGRQNTDNTNVWRKPRATLFGLLAFARHCPYAAVLQFELTASLRSIPPALLEARPTQTPGPRTPLMINGLYVGLSPIQDPYAVAAFLSDWVSGIDEIQDGWEDMMHIDSDEDEDDEADDGDEDEDDEVLGWPYVARIYHGRWQMVQRLIPMFAAVRMQERRWKRPAVGLPAHVEREERWEDDSMDPHHAPPGFWDGVHWW</sequence>
<dbReference type="Proteomes" id="UP000184267">
    <property type="component" value="Unassembled WGS sequence"/>
</dbReference>
<dbReference type="AlphaFoldDB" id="A0A1M2VI69"/>
<evidence type="ECO:0000313" key="1">
    <source>
        <dbReference type="EMBL" id="OJT07272.1"/>
    </source>
</evidence>
<keyword evidence="2" id="KW-1185">Reference proteome</keyword>
<dbReference type="OMA" id="KLWITAN"/>
<evidence type="ECO:0000313" key="2">
    <source>
        <dbReference type="Proteomes" id="UP000184267"/>
    </source>
</evidence>
<name>A0A1M2VI69_TRAPU</name>
<dbReference type="EMBL" id="MNAD01001204">
    <property type="protein sequence ID" value="OJT07272.1"/>
    <property type="molecule type" value="Genomic_DNA"/>
</dbReference>
<reference evidence="1 2" key="1">
    <citation type="submission" date="2016-10" db="EMBL/GenBank/DDBJ databases">
        <title>Genome sequence of the basidiomycete white-rot fungus Trametes pubescens.</title>
        <authorList>
            <person name="Makela M.R."/>
            <person name="Granchi Z."/>
            <person name="Peng M."/>
            <person name="De Vries R.P."/>
            <person name="Grigoriev I."/>
            <person name="Riley R."/>
            <person name="Hilden K."/>
        </authorList>
    </citation>
    <scope>NUCLEOTIDE SEQUENCE [LARGE SCALE GENOMIC DNA]</scope>
    <source>
        <strain evidence="1 2">FBCC735</strain>
    </source>
</reference>